<name>A0A8J6P1L9_9FIRM</name>
<proteinExistence type="predicted"/>
<accession>A0A8J6P1L9</accession>
<comment type="caution">
    <text evidence="1">The sequence shown here is derived from an EMBL/GenBank/DDBJ whole genome shotgun (WGS) entry which is preliminary data.</text>
</comment>
<dbReference type="RefSeq" id="WP_154825685.1">
    <property type="nucleotide sequence ID" value="NZ_JACRTL010000004.1"/>
</dbReference>
<evidence type="ECO:0000313" key="1">
    <source>
        <dbReference type="EMBL" id="MBC8611089.1"/>
    </source>
</evidence>
<keyword evidence="2" id="KW-1185">Reference proteome</keyword>
<organism evidence="1 2">
    <name type="scientific">Massiliimalia timonensis</name>
    <dbReference type="NCBI Taxonomy" id="1987501"/>
    <lineage>
        <taxon>Bacteria</taxon>
        <taxon>Bacillati</taxon>
        <taxon>Bacillota</taxon>
        <taxon>Clostridia</taxon>
        <taxon>Eubacteriales</taxon>
        <taxon>Oscillospiraceae</taxon>
        <taxon>Massiliimalia</taxon>
    </lineage>
</organism>
<dbReference type="AlphaFoldDB" id="A0A8J6P1L9"/>
<gene>
    <name evidence="1" type="ORF">H8702_08155</name>
</gene>
<dbReference type="EMBL" id="JACRTL010000004">
    <property type="protein sequence ID" value="MBC8611089.1"/>
    <property type="molecule type" value="Genomic_DNA"/>
</dbReference>
<protein>
    <submittedName>
        <fullName evidence="1">Uncharacterized protein</fullName>
    </submittedName>
</protein>
<sequence>MKSSDTLEYPTLENLWSYLSRFYDQLDETERDQFIFEDLAGIYQKNGRSQLFATCLQYPEQSDLTVLPAGIYLCADCTGQNKEQVLKRVLEIAREDYGTEPPFCSRIDCDLWHPALELSDPGFGARGLVLCYWNRCFLAG</sequence>
<dbReference type="Proteomes" id="UP000632659">
    <property type="component" value="Unassembled WGS sequence"/>
</dbReference>
<reference evidence="1" key="1">
    <citation type="submission" date="2020-08" db="EMBL/GenBank/DDBJ databases">
        <title>Genome public.</title>
        <authorList>
            <person name="Liu C."/>
            <person name="Sun Q."/>
        </authorList>
    </citation>
    <scope>NUCLEOTIDE SEQUENCE</scope>
    <source>
        <strain evidence="1">NSJ-15</strain>
    </source>
</reference>
<evidence type="ECO:0000313" key="2">
    <source>
        <dbReference type="Proteomes" id="UP000632659"/>
    </source>
</evidence>